<dbReference type="RefSeq" id="WP_009532501.1">
    <property type="nucleotide sequence ID" value="NZ_CAJPPX010000013.1"/>
</dbReference>
<evidence type="ECO:0000256" key="7">
    <source>
        <dbReference type="HAMAP-Rule" id="MF_00038"/>
    </source>
</evidence>
<dbReference type="GO" id="GO:0046872">
    <property type="term" value="F:metal ion binding"/>
    <property type="evidence" value="ECO:0007669"/>
    <property type="project" value="UniProtKB-KW"/>
</dbReference>
<keyword evidence="11" id="KW-1185">Reference proteome</keyword>
<dbReference type="Pfam" id="PF10555">
    <property type="entry name" value="MraY_sig1"/>
    <property type="match status" value="1"/>
</dbReference>
<dbReference type="PROSITE" id="PS01348">
    <property type="entry name" value="MRAY_2"/>
    <property type="match status" value="1"/>
</dbReference>
<dbReference type="HAMAP" id="MF_00038">
    <property type="entry name" value="MraY"/>
    <property type="match status" value="1"/>
</dbReference>
<dbReference type="InterPro" id="IPR018480">
    <property type="entry name" value="PNAcMuramoyl-5peptid_Trfase_CS"/>
</dbReference>
<comment type="cofactor">
    <cofactor evidence="7 9">
        <name>Mg(2+)</name>
        <dbReference type="ChEBI" id="CHEBI:18420"/>
    </cofactor>
</comment>
<feature type="transmembrane region" description="Helical" evidence="7">
    <location>
        <begin position="201"/>
        <end position="219"/>
    </location>
</feature>
<dbReference type="AlphaFoldDB" id="A0AA37DGH1"/>
<keyword evidence="3 7" id="KW-0808">Transferase</keyword>
<feature type="transmembrane region" description="Helical" evidence="7">
    <location>
        <begin position="252"/>
        <end position="274"/>
    </location>
</feature>
<dbReference type="EMBL" id="AGEL01000006">
    <property type="protein sequence ID" value="EHO17069.1"/>
    <property type="molecule type" value="Genomic_DNA"/>
</dbReference>
<dbReference type="CDD" id="cd06852">
    <property type="entry name" value="GT_MraY"/>
    <property type="match status" value="1"/>
</dbReference>
<keyword evidence="6 7" id="KW-0472">Membrane</keyword>
<comment type="pathway">
    <text evidence="7">Cell wall biogenesis; peptidoglycan biosynthesis.</text>
</comment>
<keyword evidence="7" id="KW-0131">Cell cycle</keyword>
<keyword evidence="7" id="KW-0573">Peptidoglycan synthesis</keyword>
<evidence type="ECO:0000313" key="11">
    <source>
        <dbReference type="Proteomes" id="UP000018466"/>
    </source>
</evidence>
<evidence type="ECO:0000256" key="9">
    <source>
        <dbReference type="PIRSR" id="PIRSR600715-1"/>
    </source>
</evidence>
<evidence type="ECO:0000256" key="5">
    <source>
        <dbReference type="ARBA" id="ARBA00022989"/>
    </source>
</evidence>
<keyword evidence="7" id="KW-0961">Cell wall biogenesis/degradation</keyword>
<gene>
    <name evidence="7" type="primary">mraY</name>
    <name evidence="10" type="ORF">HMPREF9623_00668</name>
</gene>
<feature type="binding site" evidence="9">
    <location>
        <position position="171"/>
    </location>
    <ligand>
        <name>Mg(2+)</name>
        <dbReference type="ChEBI" id="CHEBI:18420"/>
    </ligand>
</feature>
<dbReference type="PROSITE" id="PS01347">
    <property type="entry name" value="MRAY_1"/>
    <property type="match status" value="1"/>
</dbReference>
<comment type="subcellular location">
    <subcellularLocation>
        <location evidence="7">Cell membrane</location>
        <topology evidence="7">Multi-pass membrane protein</topology>
    </subcellularLocation>
    <subcellularLocation>
        <location evidence="1">Membrane</location>
        <topology evidence="1">Multi-pass membrane protein</topology>
    </subcellularLocation>
</comment>
<dbReference type="InterPro" id="IPR003524">
    <property type="entry name" value="PNAcMuramoyl-5peptid_Trfase"/>
</dbReference>
<dbReference type="GO" id="GO:0051301">
    <property type="term" value="P:cell division"/>
    <property type="evidence" value="ECO:0007669"/>
    <property type="project" value="UniProtKB-KW"/>
</dbReference>
<comment type="similarity">
    <text evidence="2 7">Belongs to the glycosyltransferase 4 family. MraY subfamily.</text>
</comment>
<dbReference type="GeneID" id="86940446"/>
<proteinExistence type="inferred from homology"/>
<keyword evidence="7" id="KW-0133">Cell shape</keyword>
<feature type="transmembrane region" description="Helical" evidence="7">
    <location>
        <begin position="226"/>
        <end position="246"/>
    </location>
</feature>
<keyword evidence="5 7" id="KW-1133">Transmembrane helix</keyword>
<keyword evidence="4 7" id="KW-0812">Transmembrane</keyword>
<dbReference type="GO" id="GO:0008963">
    <property type="term" value="F:phospho-N-acetylmuramoyl-pentapeptide-transferase activity"/>
    <property type="evidence" value="ECO:0007669"/>
    <property type="project" value="UniProtKB-UniRule"/>
</dbReference>
<feature type="transmembrane region" description="Helical" evidence="7">
    <location>
        <begin position="48"/>
        <end position="70"/>
    </location>
</feature>
<feature type="transmembrane region" description="Helical" evidence="7">
    <location>
        <begin position="176"/>
        <end position="195"/>
    </location>
</feature>
<evidence type="ECO:0000313" key="10">
    <source>
        <dbReference type="EMBL" id="EHO17069.1"/>
    </source>
</evidence>
<dbReference type="Proteomes" id="UP000018466">
    <property type="component" value="Unassembled WGS sequence"/>
</dbReference>
<protein>
    <recommendedName>
        <fullName evidence="7 8">Phospho-N-acetylmuramoyl-pentapeptide-transferase</fullName>
        <ecNumber evidence="7 8">2.7.8.13</ecNumber>
    </recommendedName>
    <alternativeName>
        <fullName evidence="7">UDP-MurNAc-pentapeptide phosphotransferase</fullName>
    </alternativeName>
</protein>
<feature type="transmembrane region" description="Helical" evidence="7">
    <location>
        <begin position="6"/>
        <end position="27"/>
    </location>
</feature>
<feature type="transmembrane region" description="Helical" evidence="7">
    <location>
        <begin position="147"/>
        <end position="164"/>
    </location>
</feature>
<feature type="transmembrane region" description="Helical" evidence="7">
    <location>
        <begin position="108"/>
        <end position="127"/>
    </location>
</feature>
<evidence type="ECO:0000256" key="6">
    <source>
        <dbReference type="ARBA" id="ARBA00023136"/>
    </source>
</evidence>
<keyword evidence="7" id="KW-0132">Cell division</keyword>
<evidence type="ECO:0000256" key="1">
    <source>
        <dbReference type="ARBA" id="ARBA00004141"/>
    </source>
</evidence>
<feature type="transmembrane region" description="Helical" evidence="7">
    <location>
        <begin position="76"/>
        <end position="96"/>
    </location>
</feature>
<dbReference type="GO" id="GO:0005886">
    <property type="term" value="C:plasma membrane"/>
    <property type="evidence" value="ECO:0007669"/>
    <property type="project" value="UniProtKB-SubCell"/>
</dbReference>
<dbReference type="PANTHER" id="PTHR22926:SF5">
    <property type="entry name" value="PHOSPHO-N-ACETYLMURAMOYL-PENTAPEPTIDE-TRANSFERASE HOMOLOG"/>
    <property type="match status" value="1"/>
</dbReference>
<evidence type="ECO:0000256" key="2">
    <source>
        <dbReference type="ARBA" id="ARBA00005583"/>
    </source>
</evidence>
<dbReference type="GO" id="GO:0009252">
    <property type="term" value="P:peptidoglycan biosynthetic process"/>
    <property type="evidence" value="ECO:0007669"/>
    <property type="project" value="UniProtKB-UniRule"/>
</dbReference>
<accession>A0AA37DGH1</accession>
<comment type="catalytic activity">
    <reaction evidence="7">
        <text>UDP-N-acetyl-alpha-D-muramoyl-L-alanyl-gamma-D-glutamyl-meso-2,6-diaminopimeloyl-D-alanyl-D-alanine + di-trans,octa-cis-undecaprenyl phosphate = di-trans,octa-cis-undecaprenyl diphospho-N-acetyl-alpha-D-muramoyl-L-alanyl-D-glutamyl-meso-2,6-diaminopimeloyl-D-alanyl-D-alanine + UMP</text>
        <dbReference type="Rhea" id="RHEA:28386"/>
        <dbReference type="ChEBI" id="CHEBI:57865"/>
        <dbReference type="ChEBI" id="CHEBI:60392"/>
        <dbReference type="ChEBI" id="CHEBI:61386"/>
        <dbReference type="ChEBI" id="CHEBI:61387"/>
        <dbReference type="EC" id="2.7.8.13"/>
    </reaction>
</comment>
<evidence type="ECO:0000256" key="3">
    <source>
        <dbReference type="ARBA" id="ARBA00022679"/>
    </source>
</evidence>
<reference evidence="10 11" key="1">
    <citation type="submission" date="2011-10" db="EMBL/GenBank/DDBJ databases">
        <title>The Genome Sequence of Lachnospiraceae bacterium ACC2.</title>
        <authorList>
            <consortium name="The Broad Institute Genome Sequencing Platform"/>
            <person name="Earl A."/>
            <person name="Ward D."/>
            <person name="Feldgarden M."/>
            <person name="Gevers D."/>
            <person name="Sizova M."/>
            <person name="Hazen A."/>
            <person name="Epstein S."/>
            <person name="Young S.K."/>
            <person name="Zeng Q."/>
            <person name="Gargeya S."/>
            <person name="Fitzgerald M."/>
            <person name="Haas B."/>
            <person name="Abouelleil A."/>
            <person name="Alvarado L."/>
            <person name="Arachchi H.M."/>
            <person name="Berlin A."/>
            <person name="Brown A."/>
            <person name="Chapman S.B."/>
            <person name="Chen Z."/>
            <person name="Dunbar C."/>
            <person name="Freedman E."/>
            <person name="Gearin G."/>
            <person name="Goldberg J."/>
            <person name="Griggs A."/>
            <person name="Gujja S."/>
            <person name="Heiman D."/>
            <person name="Howarth C."/>
            <person name="Larson L."/>
            <person name="Lui A."/>
            <person name="MacDonald P.J.P."/>
            <person name="Montmayeur A."/>
            <person name="Murphy C."/>
            <person name="Neiman D."/>
            <person name="Pearson M."/>
            <person name="Priest M."/>
            <person name="Roberts A."/>
            <person name="Saif S."/>
            <person name="Shea T."/>
            <person name="Shenoy N."/>
            <person name="Sisk P."/>
            <person name="Stolte C."/>
            <person name="Sykes S."/>
            <person name="Wortman J."/>
            <person name="Nusbaum C."/>
            <person name="Birren B."/>
        </authorList>
    </citation>
    <scope>NUCLEOTIDE SEQUENCE [LARGE SCALE GENOMIC DNA]</scope>
    <source>
        <strain evidence="10 11">ACC2</strain>
    </source>
</reference>
<feature type="binding site" evidence="9">
    <location>
        <position position="230"/>
    </location>
    <ligand>
        <name>Mg(2+)</name>
        <dbReference type="ChEBI" id="CHEBI:18420"/>
    </ligand>
</feature>
<dbReference type="InterPro" id="IPR000715">
    <property type="entry name" value="Glycosyl_transferase_4"/>
</dbReference>
<organism evidence="10 11">
    <name type="scientific">Stomatobaculum longum</name>
    <dbReference type="NCBI Taxonomy" id="796942"/>
    <lineage>
        <taxon>Bacteria</taxon>
        <taxon>Bacillati</taxon>
        <taxon>Bacillota</taxon>
        <taxon>Clostridia</taxon>
        <taxon>Lachnospirales</taxon>
        <taxon>Lachnospiraceae</taxon>
        <taxon>Stomatobaculum</taxon>
    </lineage>
</organism>
<dbReference type="GO" id="GO:0008360">
    <property type="term" value="P:regulation of cell shape"/>
    <property type="evidence" value="ECO:0007669"/>
    <property type="project" value="UniProtKB-KW"/>
</dbReference>
<keyword evidence="7" id="KW-1003">Cell membrane</keyword>
<sequence>MLTDTILALFIAFFACAALCPIMIPILHRMKFGQQVRDDGPQSHLKKSGTPTMGGIMIVLAIALGCLPFLKKAPETLPVMGFTLAFGFIGFLDDFLKIHRKQSEGLKAWQKFSLQLIATGVLAYRLFRTGNYGDILLPFSGSFETGILLPLGGLFVPFVFLVVLGTDNGVNFTDGLDGLCSSVTAVVALFFAAVACRFAPGAAPVSGAVIGALLGFLLFNCYPAKVFMGDTGALALGGYAAAVALVLRMPLFLMLVGIIYMLEVISVMLQVGYFKATKGKRLFRMAPLHHHFELGGWSETRVVTVFTICTVILSLAAWIGLGE</sequence>
<name>A0AA37DGH1_9FIRM</name>
<feature type="transmembrane region" description="Helical" evidence="7">
    <location>
        <begin position="302"/>
        <end position="321"/>
    </location>
</feature>
<dbReference type="NCBIfam" id="TIGR00445">
    <property type="entry name" value="mraY"/>
    <property type="match status" value="1"/>
</dbReference>
<keyword evidence="7 9" id="KW-0479">Metal-binding</keyword>
<comment type="caution">
    <text evidence="10">The sequence shown here is derived from an EMBL/GenBank/DDBJ whole genome shotgun (WGS) entry which is preliminary data.</text>
</comment>
<evidence type="ECO:0000256" key="8">
    <source>
        <dbReference type="NCBIfam" id="TIGR00445"/>
    </source>
</evidence>
<dbReference type="GO" id="GO:0071555">
    <property type="term" value="P:cell wall organization"/>
    <property type="evidence" value="ECO:0007669"/>
    <property type="project" value="UniProtKB-KW"/>
</dbReference>
<keyword evidence="7 9" id="KW-0460">Magnesium</keyword>
<dbReference type="EC" id="2.7.8.13" evidence="7 8"/>
<comment type="function">
    <text evidence="7">Catalyzes the initial step of the lipid cycle reactions in the biosynthesis of the cell wall peptidoglycan: transfers peptidoglycan precursor phospho-MurNAc-pentapeptide from UDP-MurNAc-pentapeptide onto the lipid carrier undecaprenyl phosphate, yielding undecaprenyl-pyrophosphoryl-MurNAc-pentapeptide, known as lipid I.</text>
</comment>
<evidence type="ECO:0000256" key="4">
    <source>
        <dbReference type="ARBA" id="ARBA00022692"/>
    </source>
</evidence>
<dbReference type="Pfam" id="PF00953">
    <property type="entry name" value="Glycos_transf_4"/>
    <property type="match status" value="1"/>
</dbReference>
<dbReference type="PANTHER" id="PTHR22926">
    <property type="entry name" value="PHOSPHO-N-ACETYLMURAMOYL-PENTAPEPTIDE-TRANSFERASE"/>
    <property type="match status" value="1"/>
</dbReference>